<evidence type="ECO:0000256" key="2">
    <source>
        <dbReference type="ARBA" id="ARBA00022963"/>
    </source>
</evidence>
<keyword evidence="1 4" id="KW-0378">Hydrolase</keyword>
<evidence type="ECO:0000256" key="1">
    <source>
        <dbReference type="ARBA" id="ARBA00022801"/>
    </source>
</evidence>
<dbReference type="Gene3D" id="3.40.1090.10">
    <property type="entry name" value="Cytosolic phospholipase A2 catalytic domain"/>
    <property type="match status" value="2"/>
</dbReference>
<organism evidence="7 8">
    <name type="scientific">Corynebacterium hansenii</name>
    <dbReference type="NCBI Taxonomy" id="394964"/>
    <lineage>
        <taxon>Bacteria</taxon>
        <taxon>Bacillati</taxon>
        <taxon>Actinomycetota</taxon>
        <taxon>Actinomycetes</taxon>
        <taxon>Mycobacteriales</taxon>
        <taxon>Corynebacteriaceae</taxon>
        <taxon>Corynebacterium</taxon>
    </lineage>
</organism>
<dbReference type="InterPro" id="IPR045943">
    <property type="entry name" value="DUF6363"/>
</dbReference>
<keyword evidence="2 4" id="KW-0442">Lipid degradation</keyword>
<evidence type="ECO:0000256" key="3">
    <source>
        <dbReference type="ARBA" id="ARBA00023098"/>
    </source>
</evidence>
<dbReference type="Pfam" id="PF19890">
    <property type="entry name" value="DUF6363"/>
    <property type="match status" value="1"/>
</dbReference>
<feature type="compositionally biased region" description="Basic and acidic residues" evidence="5">
    <location>
        <begin position="1"/>
        <end position="17"/>
    </location>
</feature>
<keyword evidence="8" id="KW-1185">Reference proteome</keyword>
<feature type="short sequence motif" description="DGA/G" evidence="4">
    <location>
        <begin position="196"/>
        <end position="198"/>
    </location>
</feature>
<accession>A0ABV7ZKD4</accession>
<dbReference type="RefSeq" id="WP_290292081.1">
    <property type="nucleotide sequence ID" value="NZ_CP047211.1"/>
</dbReference>
<feature type="active site" description="Nucleophile" evidence="4">
    <location>
        <position position="69"/>
    </location>
</feature>
<dbReference type="EMBL" id="JBHRZN010000001">
    <property type="protein sequence ID" value="MFC3848724.1"/>
    <property type="molecule type" value="Genomic_DNA"/>
</dbReference>
<dbReference type="CDD" id="cd07208">
    <property type="entry name" value="Pat_hypo_Ecoli_yjju_like"/>
    <property type="match status" value="1"/>
</dbReference>
<feature type="active site" description="Proton acceptor" evidence="4">
    <location>
        <position position="196"/>
    </location>
</feature>
<evidence type="ECO:0000256" key="4">
    <source>
        <dbReference type="PROSITE-ProRule" id="PRU01161"/>
    </source>
</evidence>
<sequence>MGERARETTAIDADPRTATRVGGDGAERIAAPNVALVLEGGGMRNSYTAPCIEVLLRHRVDVGWVGGISAGATMTANYLSGSIPRSRATFTTMTNNREFGGWGSFVRGRGYFNAEWIYEKSPLVPTAGIDPYPFDRFLSSATEMRIGSVRADTGENVYWGRDDVDSLQTLMKYVRASSTLPGFMVPPVIDGVRYVDGALGPSGGIPLQIAEQDGYDRFLVIMSRERSYVKPPVTRPAMMRRIFRRNPAVAEAIIARPERYNATRARLFELEREGRAVLFFPDEMKMSNRERDLAKLSAAYGAGLAQAERDWPKWREFFESEG</sequence>
<reference evidence="8" key="1">
    <citation type="journal article" date="2019" name="Int. J. Syst. Evol. Microbiol.">
        <title>The Global Catalogue of Microorganisms (GCM) 10K type strain sequencing project: providing services to taxonomists for standard genome sequencing and annotation.</title>
        <authorList>
            <consortium name="The Broad Institute Genomics Platform"/>
            <consortium name="The Broad Institute Genome Sequencing Center for Infectious Disease"/>
            <person name="Wu L."/>
            <person name="Ma J."/>
        </authorList>
    </citation>
    <scope>NUCLEOTIDE SEQUENCE [LARGE SCALE GENOMIC DNA]</scope>
    <source>
        <strain evidence="8">CCUG 53252</strain>
    </source>
</reference>
<name>A0ABV7ZKD4_9CORY</name>
<dbReference type="InterPro" id="IPR002641">
    <property type="entry name" value="PNPLA_dom"/>
</dbReference>
<feature type="short sequence motif" description="GXSXG" evidence="4">
    <location>
        <begin position="67"/>
        <end position="71"/>
    </location>
</feature>
<evidence type="ECO:0000313" key="7">
    <source>
        <dbReference type="EMBL" id="MFC3848724.1"/>
    </source>
</evidence>
<feature type="domain" description="PNPLA" evidence="6">
    <location>
        <begin position="36"/>
        <end position="211"/>
    </location>
</feature>
<dbReference type="InterPro" id="IPR037483">
    <property type="entry name" value="YjjU-like"/>
</dbReference>
<protein>
    <submittedName>
        <fullName evidence="7">Patatin family protein</fullName>
    </submittedName>
</protein>
<dbReference type="InterPro" id="IPR050301">
    <property type="entry name" value="NTE"/>
</dbReference>
<evidence type="ECO:0000256" key="5">
    <source>
        <dbReference type="SAM" id="MobiDB-lite"/>
    </source>
</evidence>
<comment type="caution">
    <text evidence="7">The sequence shown here is derived from an EMBL/GenBank/DDBJ whole genome shotgun (WGS) entry which is preliminary data.</text>
</comment>
<dbReference type="InterPro" id="IPR016035">
    <property type="entry name" value="Acyl_Trfase/lysoPLipase"/>
</dbReference>
<dbReference type="PROSITE" id="PS51635">
    <property type="entry name" value="PNPLA"/>
    <property type="match status" value="1"/>
</dbReference>
<feature type="region of interest" description="Disordered" evidence="5">
    <location>
        <begin position="1"/>
        <end position="23"/>
    </location>
</feature>
<dbReference type="PANTHER" id="PTHR14226">
    <property type="entry name" value="NEUROPATHY TARGET ESTERASE/SWISS CHEESE D.MELANOGASTER"/>
    <property type="match status" value="1"/>
</dbReference>
<evidence type="ECO:0000259" key="6">
    <source>
        <dbReference type="PROSITE" id="PS51635"/>
    </source>
</evidence>
<evidence type="ECO:0000313" key="8">
    <source>
        <dbReference type="Proteomes" id="UP001595751"/>
    </source>
</evidence>
<dbReference type="SUPFAM" id="SSF52151">
    <property type="entry name" value="FabD/lysophospholipase-like"/>
    <property type="match status" value="1"/>
</dbReference>
<proteinExistence type="predicted"/>
<dbReference type="Pfam" id="PF01734">
    <property type="entry name" value="Patatin"/>
    <property type="match status" value="1"/>
</dbReference>
<comment type="caution">
    <text evidence="4">Lacks conserved residue(s) required for the propagation of feature annotation.</text>
</comment>
<dbReference type="PANTHER" id="PTHR14226:SF25">
    <property type="entry name" value="PHOSPHOESTERASE"/>
    <property type="match status" value="1"/>
</dbReference>
<keyword evidence="3 4" id="KW-0443">Lipid metabolism</keyword>
<dbReference type="Proteomes" id="UP001595751">
    <property type="component" value="Unassembled WGS sequence"/>
</dbReference>
<gene>
    <name evidence="7" type="ORF">ACFORJ_00875</name>
</gene>